<name>A0A0P1L092_9SACH</name>
<dbReference type="Pfam" id="PF04082">
    <property type="entry name" value="Fungal_trans"/>
    <property type="match status" value="1"/>
</dbReference>
<organism evidence="7 8">
    <name type="scientific">Lachancea quebecensis</name>
    <dbReference type="NCBI Taxonomy" id="1654605"/>
    <lineage>
        <taxon>Eukaryota</taxon>
        <taxon>Fungi</taxon>
        <taxon>Dikarya</taxon>
        <taxon>Ascomycota</taxon>
        <taxon>Saccharomycotina</taxon>
        <taxon>Saccharomycetes</taxon>
        <taxon>Saccharomycetales</taxon>
        <taxon>Saccharomycetaceae</taxon>
        <taxon>Lachancea</taxon>
    </lineage>
</organism>
<dbReference type="SUPFAM" id="SSF57701">
    <property type="entry name" value="Zn2/Cys6 DNA-binding domain"/>
    <property type="match status" value="1"/>
</dbReference>
<comment type="subcellular location">
    <subcellularLocation>
        <location evidence="1">Nucleus</location>
    </subcellularLocation>
</comment>
<reference evidence="8" key="1">
    <citation type="submission" date="2015-10" db="EMBL/GenBank/DDBJ databases">
        <authorList>
            <person name="Devillers H."/>
        </authorList>
    </citation>
    <scope>NUCLEOTIDE SEQUENCE [LARGE SCALE GENOMIC DNA]</scope>
</reference>
<feature type="domain" description="Zn(2)-C6 fungal-type" evidence="6">
    <location>
        <begin position="50"/>
        <end position="79"/>
    </location>
</feature>
<keyword evidence="4" id="KW-0238">DNA-binding</keyword>
<accession>A0A0P1L092</accession>
<dbReference type="Gene3D" id="4.10.240.10">
    <property type="entry name" value="Zn(2)-C6 fungal-type DNA-binding domain"/>
    <property type="match status" value="1"/>
</dbReference>
<dbReference type="PROSITE" id="PS00463">
    <property type="entry name" value="ZN2_CY6_FUNGAL_1"/>
    <property type="match status" value="1"/>
</dbReference>
<protein>
    <submittedName>
        <fullName evidence="7">LAQU0S30e00232g1_1</fullName>
    </submittedName>
</protein>
<evidence type="ECO:0000256" key="1">
    <source>
        <dbReference type="ARBA" id="ARBA00004123"/>
    </source>
</evidence>
<dbReference type="InterPro" id="IPR001138">
    <property type="entry name" value="Zn2Cys6_DnaBD"/>
</dbReference>
<evidence type="ECO:0000256" key="2">
    <source>
        <dbReference type="ARBA" id="ARBA00022723"/>
    </source>
</evidence>
<dbReference type="SMART" id="SM00906">
    <property type="entry name" value="Fungal_trans"/>
    <property type="match status" value="1"/>
</dbReference>
<keyword evidence="2" id="KW-0479">Metal-binding</keyword>
<dbReference type="PROSITE" id="PS50048">
    <property type="entry name" value="ZN2_CY6_FUNGAL_2"/>
    <property type="match status" value="1"/>
</dbReference>
<sequence>MGRTSKTIIIIWIVHMKKAFVIPPSFRLISAMATSRVTKRTNSIRKTPQACTSCRRRKVKCDGCKPCSSCKTNGLECGYDAPSLEQINIKGKSHIDANEALRLISNLHSTLKNLSSLAQDDPGNMVDTVTDISTRVRDLENKLQMQLNPYEAANCRGEKSLEYRLALLGPAKIGNKEGLNSHLVEPALSLDRFHGLYSPLSILCMDNLEKMFKKIHAELDAAKMQNIFRLFGKYFDLATIGFQQSLALNRSPIKTCAQYMGLKGSPTSEDIYNKLLELIPPELRQLHLRSERFTDASARWRFSSLSAMFQDHCRNYKNLDISSATTAELSRFFQVYNIISILSTEQLQKDWFSEFFSMEHLEGLLNYIEYRILFDQPLMLGRMVCFLVRFAMDHGLNRWEFYYSLKESEADTHRTLWWKCYWWDKFNAISHGRLPLLRDEECVCLFPRCVMALGVEDSMSCEALLSKVSFKGASSDAVSLFGYIFMGKMIERASRSLLFARKYTSYHVSGTSSVTSATEIVNSLKSDYQTIIALNVSFKNLFSDFESCEIPKPSLKWMIIIEYCYLCLLIALEKLMIRINKITHLTKDLASSIEDCQTRYMECARANLLRGTQVTSAPAFYALLMPIYTSFLIVSDRYINQRGQNPDFEISVLFFFLSLLLRVGDDNPLGQQNGDVFLQPRTRPGQAICLVLCRICLQLYLKRSSHQLGDELPLEIKDLDRQLDNICSKTLDTNSDLWQIMETTSKKKSMYQESFLAFLESKGWFIDKQGAPTENKDTNEHSSAADFSTELPNLFNQDIWGFQIDEQDLLPFLYHDIN</sequence>
<proteinExistence type="predicted"/>
<evidence type="ECO:0000259" key="6">
    <source>
        <dbReference type="PROSITE" id="PS50048"/>
    </source>
</evidence>
<dbReference type="CDD" id="cd12148">
    <property type="entry name" value="fungal_TF_MHR"/>
    <property type="match status" value="1"/>
</dbReference>
<dbReference type="GO" id="GO:0006351">
    <property type="term" value="P:DNA-templated transcription"/>
    <property type="evidence" value="ECO:0007669"/>
    <property type="project" value="InterPro"/>
</dbReference>
<dbReference type="InterPro" id="IPR050987">
    <property type="entry name" value="AtrR-like"/>
</dbReference>
<dbReference type="GO" id="GO:0005634">
    <property type="term" value="C:nucleus"/>
    <property type="evidence" value="ECO:0007669"/>
    <property type="project" value="UniProtKB-SubCell"/>
</dbReference>
<dbReference type="GO" id="GO:0003677">
    <property type="term" value="F:DNA binding"/>
    <property type="evidence" value="ECO:0007669"/>
    <property type="project" value="UniProtKB-KW"/>
</dbReference>
<evidence type="ECO:0000256" key="3">
    <source>
        <dbReference type="ARBA" id="ARBA00022833"/>
    </source>
</evidence>
<gene>
    <name evidence="7" type="ORF">LAQU0_S30e00232g</name>
</gene>
<dbReference type="PANTHER" id="PTHR46910">
    <property type="entry name" value="TRANSCRIPTION FACTOR PDR1"/>
    <property type="match status" value="1"/>
</dbReference>
<evidence type="ECO:0000313" key="7">
    <source>
        <dbReference type="EMBL" id="CUS25174.1"/>
    </source>
</evidence>
<dbReference type="PANTHER" id="PTHR46910:SF3">
    <property type="entry name" value="HALOTOLERANCE PROTEIN 9-RELATED"/>
    <property type="match status" value="1"/>
</dbReference>
<dbReference type="CDD" id="cd00067">
    <property type="entry name" value="GAL4"/>
    <property type="match status" value="1"/>
</dbReference>
<dbReference type="Proteomes" id="UP000236544">
    <property type="component" value="Unassembled WGS sequence"/>
</dbReference>
<dbReference type="SMART" id="SM00066">
    <property type="entry name" value="GAL4"/>
    <property type="match status" value="1"/>
</dbReference>
<keyword evidence="5" id="KW-0539">Nucleus</keyword>
<keyword evidence="8" id="KW-1185">Reference proteome</keyword>
<dbReference type="OrthoDB" id="5600212at2759"/>
<dbReference type="Pfam" id="PF00172">
    <property type="entry name" value="Zn_clus"/>
    <property type="match status" value="1"/>
</dbReference>
<evidence type="ECO:0000256" key="5">
    <source>
        <dbReference type="ARBA" id="ARBA00023242"/>
    </source>
</evidence>
<dbReference type="InterPro" id="IPR036864">
    <property type="entry name" value="Zn2-C6_fun-type_DNA-bd_sf"/>
</dbReference>
<dbReference type="InterPro" id="IPR007219">
    <property type="entry name" value="XnlR_reg_dom"/>
</dbReference>
<dbReference type="EMBL" id="LN890559">
    <property type="protein sequence ID" value="CUS25174.1"/>
    <property type="molecule type" value="Genomic_DNA"/>
</dbReference>
<dbReference type="AlphaFoldDB" id="A0A0P1L092"/>
<dbReference type="GO" id="GO:0008270">
    <property type="term" value="F:zinc ion binding"/>
    <property type="evidence" value="ECO:0007669"/>
    <property type="project" value="InterPro"/>
</dbReference>
<evidence type="ECO:0000256" key="4">
    <source>
        <dbReference type="ARBA" id="ARBA00023125"/>
    </source>
</evidence>
<evidence type="ECO:0000313" key="8">
    <source>
        <dbReference type="Proteomes" id="UP000236544"/>
    </source>
</evidence>
<keyword evidence="3" id="KW-0862">Zinc</keyword>
<dbReference type="GO" id="GO:0000981">
    <property type="term" value="F:DNA-binding transcription factor activity, RNA polymerase II-specific"/>
    <property type="evidence" value="ECO:0007669"/>
    <property type="project" value="InterPro"/>
</dbReference>
<dbReference type="GO" id="GO:0045944">
    <property type="term" value="P:positive regulation of transcription by RNA polymerase II"/>
    <property type="evidence" value="ECO:0007669"/>
    <property type="project" value="UniProtKB-ARBA"/>
</dbReference>